<dbReference type="EMBL" id="FQVF01000010">
    <property type="protein sequence ID" value="SHF70367.1"/>
    <property type="molecule type" value="Genomic_DNA"/>
</dbReference>
<proteinExistence type="predicted"/>
<name>A0A1M5DTP6_9GAMM</name>
<gene>
    <name evidence="1" type="ORF">SAMN02745753_02504</name>
</gene>
<dbReference type="RefSeq" id="WP_245813147.1">
    <property type="nucleotide sequence ID" value="NZ_FQVF01000010.1"/>
</dbReference>
<evidence type="ECO:0000313" key="1">
    <source>
        <dbReference type="EMBL" id="SHF70367.1"/>
    </source>
</evidence>
<dbReference type="STRING" id="1122206.SAMN02745753_02504"/>
<keyword evidence="2" id="KW-1185">Reference proteome</keyword>
<evidence type="ECO:0000313" key="2">
    <source>
        <dbReference type="Proteomes" id="UP000184517"/>
    </source>
</evidence>
<dbReference type="Gene3D" id="3.40.190.10">
    <property type="entry name" value="Periplasmic binding protein-like II"/>
    <property type="match status" value="1"/>
</dbReference>
<reference evidence="2" key="1">
    <citation type="submission" date="2016-11" db="EMBL/GenBank/DDBJ databases">
        <authorList>
            <person name="Varghese N."/>
            <person name="Submissions S."/>
        </authorList>
    </citation>
    <scope>NUCLEOTIDE SEQUENCE [LARGE SCALE GENOMIC DNA]</scope>
    <source>
        <strain evidence="2">DSM 16579</strain>
    </source>
</reference>
<dbReference type="Proteomes" id="UP000184517">
    <property type="component" value="Unassembled WGS sequence"/>
</dbReference>
<accession>A0A1M5DTP6</accession>
<organism evidence="1 2">
    <name type="scientific">Marinomonas polaris DSM 16579</name>
    <dbReference type="NCBI Taxonomy" id="1122206"/>
    <lineage>
        <taxon>Bacteria</taxon>
        <taxon>Pseudomonadati</taxon>
        <taxon>Pseudomonadota</taxon>
        <taxon>Gammaproteobacteria</taxon>
        <taxon>Oceanospirillales</taxon>
        <taxon>Oceanospirillaceae</taxon>
        <taxon>Marinomonas</taxon>
    </lineage>
</organism>
<sequence>MAKKGFDWQSLTPLPLALYESSCKFHSSAVDGLHKKGTDYRLYCVTANLALIESLLMAEKAISAITSISVNDSLEIIESEFLPSLPAVEIAFSRSASAPDWLTISWIENVIEQVIK</sequence>
<evidence type="ECO:0008006" key="3">
    <source>
        <dbReference type="Google" id="ProtNLM"/>
    </source>
</evidence>
<protein>
    <recommendedName>
        <fullName evidence="3">LysR substrate binding domain-containing protein</fullName>
    </recommendedName>
</protein>
<dbReference type="AlphaFoldDB" id="A0A1M5DTP6"/>